<reference evidence="6 7" key="1">
    <citation type="submission" date="2018-11" db="EMBL/GenBank/DDBJ databases">
        <title>Genome assembly of Steccherinum ochraceum LE-BIN_3174, the white-rot fungus of the Steccherinaceae family (The Residual Polyporoid clade, Polyporales, Basidiomycota).</title>
        <authorList>
            <person name="Fedorova T.V."/>
            <person name="Glazunova O.A."/>
            <person name="Landesman E.O."/>
            <person name="Moiseenko K.V."/>
            <person name="Psurtseva N.V."/>
            <person name="Savinova O.S."/>
            <person name="Shakhova N.V."/>
            <person name="Tyazhelova T.V."/>
            <person name="Vasina D.V."/>
        </authorList>
    </citation>
    <scope>NUCLEOTIDE SEQUENCE [LARGE SCALE GENOMIC DNA]</scope>
    <source>
        <strain evidence="6 7">LE-BIN_3174</strain>
    </source>
</reference>
<dbReference type="STRING" id="92696.A0A4R0RCD0"/>
<dbReference type="EMBL" id="RWJN01000167">
    <property type="protein sequence ID" value="TCD65700.1"/>
    <property type="molecule type" value="Genomic_DNA"/>
</dbReference>
<dbReference type="AlphaFoldDB" id="A0A4R0RCD0"/>
<dbReference type="EC" id="2.1.1.100" evidence="5"/>
<name>A0A4R0RCD0_9APHY</name>
<dbReference type="GO" id="GO:0032259">
    <property type="term" value="P:methylation"/>
    <property type="evidence" value="ECO:0007669"/>
    <property type="project" value="UniProtKB-KW"/>
</dbReference>
<evidence type="ECO:0000256" key="3">
    <source>
        <dbReference type="ARBA" id="ARBA00022989"/>
    </source>
</evidence>
<gene>
    <name evidence="6" type="ORF">EIP91_002276</name>
</gene>
<dbReference type="Proteomes" id="UP000292702">
    <property type="component" value="Unassembled WGS sequence"/>
</dbReference>
<evidence type="ECO:0000313" key="6">
    <source>
        <dbReference type="EMBL" id="TCD65700.1"/>
    </source>
</evidence>
<comment type="similarity">
    <text evidence="5">Belongs to the class VI-like SAM-binding methyltransferase superfamily. Isoprenylcysteine carboxyl methyltransferase family.</text>
</comment>
<proteinExistence type="inferred from homology"/>
<keyword evidence="4 5" id="KW-0472">Membrane</keyword>
<keyword evidence="7" id="KW-1185">Reference proteome</keyword>
<evidence type="ECO:0000313" key="7">
    <source>
        <dbReference type="Proteomes" id="UP000292702"/>
    </source>
</evidence>
<feature type="transmembrane region" description="Helical" evidence="5">
    <location>
        <begin position="106"/>
        <end position="125"/>
    </location>
</feature>
<comment type="catalytic activity">
    <reaction evidence="5">
        <text>[protein]-C-terminal S-[(2E,6E)-farnesyl]-L-cysteine + S-adenosyl-L-methionine = [protein]-C-terminal S-[(2E,6E)-farnesyl]-L-cysteine methyl ester + S-adenosyl-L-homocysteine</text>
        <dbReference type="Rhea" id="RHEA:21672"/>
        <dbReference type="Rhea" id="RHEA-COMP:12125"/>
        <dbReference type="Rhea" id="RHEA-COMP:12126"/>
        <dbReference type="ChEBI" id="CHEBI:57856"/>
        <dbReference type="ChEBI" id="CHEBI:59789"/>
        <dbReference type="ChEBI" id="CHEBI:90510"/>
        <dbReference type="ChEBI" id="CHEBI:90511"/>
        <dbReference type="EC" id="2.1.1.100"/>
    </reaction>
</comment>
<feature type="transmembrane region" description="Helical" evidence="5">
    <location>
        <begin position="195"/>
        <end position="212"/>
    </location>
</feature>
<dbReference type="PANTHER" id="PTHR43847">
    <property type="entry name" value="BLL3993 PROTEIN"/>
    <property type="match status" value="1"/>
</dbReference>
<sequence length="246" mass="27660">MALGIEQLTPAVFVILNTAAVYFGTSPPTSSTQKQRDAYLSSGDLLSQSKNPWVAWYLREALNFAFGACELYTLFSLAYPLLQIPILQSMLLSTSRTAPTGSDLSLSPMFVLGSCLTCYGAYIRFTCFRALGRFFTFELALKDDHRLITTGPYAIVRHPGYSGMLVLIIGNMLALFSPGRWWMECGMWQTRLGQLMAGGVVLHELALIRILLSRVSKEDEILKKEFKEQWTSWAKKTPYAVIPYVW</sequence>
<dbReference type="Gene3D" id="1.20.120.1630">
    <property type="match status" value="1"/>
</dbReference>
<dbReference type="OrthoDB" id="422086at2759"/>
<evidence type="ECO:0000256" key="2">
    <source>
        <dbReference type="ARBA" id="ARBA00022692"/>
    </source>
</evidence>
<dbReference type="GO" id="GO:0005789">
    <property type="term" value="C:endoplasmic reticulum membrane"/>
    <property type="evidence" value="ECO:0007669"/>
    <property type="project" value="UniProtKB-SubCell"/>
</dbReference>
<keyword evidence="5" id="KW-0256">Endoplasmic reticulum</keyword>
<dbReference type="Pfam" id="PF04140">
    <property type="entry name" value="ICMT"/>
    <property type="match status" value="1"/>
</dbReference>
<keyword evidence="5" id="KW-0489">Methyltransferase</keyword>
<dbReference type="GO" id="GO:0004671">
    <property type="term" value="F:protein C-terminal S-isoprenylcysteine carboxyl O-methyltransferase activity"/>
    <property type="evidence" value="ECO:0007669"/>
    <property type="project" value="UniProtKB-EC"/>
</dbReference>
<comment type="subcellular location">
    <subcellularLocation>
        <location evidence="5">Endoplasmic reticulum membrane</location>
        <topology evidence="5">Multi-pass membrane protein</topology>
    </subcellularLocation>
    <subcellularLocation>
        <location evidence="1">Membrane</location>
        <topology evidence="1">Multi-pass membrane protein</topology>
    </subcellularLocation>
</comment>
<keyword evidence="5" id="KW-0808">Transferase</keyword>
<dbReference type="InterPro" id="IPR052527">
    <property type="entry name" value="Metal_cation-efflux_comp"/>
</dbReference>
<keyword evidence="5" id="KW-0949">S-adenosyl-L-methionine</keyword>
<keyword evidence="2 5" id="KW-0812">Transmembrane</keyword>
<comment type="caution">
    <text evidence="6">The sequence shown here is derived from an EMBL/GenBank/DDBJ whole genome shotgun (WGS) entry which is preliminary data.</text>
</comment>
<keyword evidence="3 5" id="KW-1133">Transmembrane helix</keyword>
<dbReference type="PANTHER" id="PTHR43847:SF1">
    <property type="entry name" value="BLL3993 PROTEIN"/>
    <property type="match status" value="1"/>
</dbReference>
<feature type="transmembrane region" description="Helical" evidence="5">
    <location>
        <begin position="64"/>
        <end position="86"/>
    </location>
</feature>
<evidence type="ECO:0000256" key="1">
    <source>
        <dbReference type="ARBA" id="ARBA00004141"/>
    </source>
</evidence>
<evidence type="ECO:0000256" key="4">
    <source>
        <dbReference type="ARBA" id="ARBA00023136"/>
    </source>
</evidence>
<feature type="transmembrane region" description="Helical" evidence="5">
    <location>
        <begin position="164"/>
        <end position="183"/>
    </location>
</feature>
<accession>A0A4R0RCD0</accession>
<dbReference type="InterPro" id="IPR007269">
    <property type="entry name" value="ICMT_MeTrfase"/>
</dbReference>
<evidence type="ECO:0000256" key="5">
    <source>
        <dbReference type="RuleBase" id="RU362022"/>
    </source>
</evidence>
<protein>
    <recommendedName>
        <fullName evidence="5">Protein-S-isoprenylcysteine O-methyltransferase</fullName>
        <ecNumber evidence="5">2.1.1.100</ecNumber>
    </recommendedName>
</protein>
<organism evidence="6 7">
    <name type="scientific">Steccherinum ochraceum</name>
    <dbReference type="NCBI Taxonomy" id="92696"/>
    <lineage>
        <taxon>Eukaryota</taxon>
        <taxon>Fungi</taxon>
        <taxon>Dikarya</taxon>
        <taxon>Basidiomycota</taxon>
        <taxon>Agaricomycotina</taxon>
        <taxon>Agaricomycetes</taxon>
        <taxon>Polyporales</taxon>
        <taxon>Steccherinaceae</taxon>
        <taxon>Steccherinum</taxon>
    </lineage>
</organism>